<accession>A0A2P1MY20</accession>
<organism evidence="1 2">
    <name type="scientific">Staphylococcus phage phiSA_BS1</name>
    <dbReference type="NCBI Taxonomy" id="2126734"/>
    <lineage>
        <taxon>Viruses</taxon>
        <taxon>Duplodnaviria</taxon>
        <taxon>Heunggongvirae</taxon>
        <taxon>Uroviricota</taxon>
        <taxon>Caudoviricetes</taxon>
        <taxon>Herelleviridae</taxon>
        <taxon>Twortvirinae</taxon>
        <taxon>Baoshanvirus</taxon>
        <taxon>Baoshanvirus BS1</taxon>
    </lineage>
</organism>
<evidence type="ECO:0000313" key="2">
    <source>
        <dbReference type="Proteomes" id="UP000241797"/>
    </source>
</evidence>
<protein>
    <submittedName>
        <fullName evidence="1">Uncharacterized protein</fullName>
    </submittedName>
</protein>
<dbReference type="RefSeq" id="YP_009799615.1">
    <property type="nucleotide sequence ID" value="NC_047945.1"/>
</dbReference>
<name>A0A2P1MY20_9CAUD</name>
<dbReference type="Proteomes" id="UP000241797">
    <property type="component" value="Segment"/>
</dbReference>
<dbReference type="EMBL" id="MH078572">
    <property type="protein sequence ID" value="AVP40465.1"/>
    <property type="molecule type" value="Genomic_DNA"/>
</dbReference>
<sequence>MYSNSAYKIPKYNVYLNPTKKIIKEDIAEEALIRFLYGMYNRGITKEHPIKYSTTTPFDIQGLINAIEAEGIIIIDRISG</sequence>
<evidence type="ECO:0000313" key="1">
    <source>
        <dbReference type="EMBL" id="AVP40465.1"/>
    </source>
</evidence>
<dbReference type="KEGG" id="vg:54990104"/>
<keyword evidence="2" id="KW-1185">Reference proteome</keyword>
<proteinExistence type="predicted"/>
<reference evidence="1 2" key="1">
    <citation type="submission" date="2018-03" db="EMBL/GenBank/DDBJ databases">
        <title>Isolation, the biological characteristics and genomics of two new strains of lysate Staphylococcus aureus phage.</title>
        <authorList>
            <person name="Jin X."/>
            <person name="Zhang C."/>
        </authorList>
    </citation>
    <scope>NUCLEOTIDE SEQUENCE [LARGE SCALE GENOMIC DNA]</scope>
</reference>
<dbReference type="GeneID" id="54990104"/>